<keyword evidence="3" id="KW-1185">Reference proteome</keyword>
<dbReference type="Proteomes" id="UP000193529">
    <property type="component" value="Unassembled WGS sequence"/>
</dbReference>
<sequence>MTAASARVVDADAAFTAWADSIRHLPGADAWIALTAMATGHRLLSRLGTVRGSLGEGPAWGENSDLAHSRAGQPRTSKGAAPQLDGPAREPELRAHSSRAMGHSHRLPTPGPAHSSGVGASKQVVS</sequence>
<proteinExistence type="predicted"/>
<evidence type="ECO:0000313" key="2">
    <source>
        <dbReference type="EMBL" id="ORW20939.1"/>
    </source>
</evidence>
<dbReference type="AlphaFoldDB" id="A0A1X1ZC59"/>
<accession>A0A1X1ZC59</accession>
<protein>
    <submittedName>
        <fullName evidence="2">Uncharacterized protein</fullName>
    </submittedName>
</protein>
<evidence type="ECO:0000256" key="1">
    <source>
        <dbReference type="SAM" id="MobiDB-lite"/>
    </source>
</evidence>
<comment type="caution">
    <text evidence="2">The sequence shown here is derived from an EMBL/GenBank/DDBJ whole genome shotgun (WGS) entry which is preliminary data.</text>
</comment>
<dbReference type="EMBL" id="LQPJ01000121">
    <property type="protein sequence ID" value="ORW20939.1"/>
    <property type="molecule type" value="Genomic_DNA"/>
</dbReference>
<feature type="region of interest" description="Disordered" evidence="1">
    <location>
        <begin position="51"/>
        <end position="126"/>
    </location>
</feature>
<name>A0A1X1ZC59_9MYCO</name>
<organism evidence="2 3">
    <name type="scientific">Mycobacterium palustre</name>
    <dbReference type="NCBI Taxonomy" id="153971"/>
    <lineage>
        <taxon>Bacteria</taxon>
        <taxon>Bacillati</taxon>
        <taxon>Actinomycetota</taxon>
        <taxon>Actinomycetes</taxon>
        <taxon>Mycobacteriales</taxon>
        <taxon>Mycobacteriaceae</taxon>
        <taxon>Mycobacterium</taxon>
        <taxon>Mycobacterium simiae complex</taxon>
    </lineage>
</organism>
<reference evidence="2 3" key="1">
    <citation type="submission" date="2016-01" db="EMBL/GenBank/DDBJ databases">
        <title>The new phylogeny of the genus Mycobacterium.</title>
        <authorList>
            <person name="Tarcisio F."/>
            <person name="Conor M."/>
            <person name="Antonella G."/>
            <person name="Elisabetta G."/>
            <person name="Giulia F.S."/>
            <person name="Sara T."/>
            <person name="Anna F."/>
            <person name="Clotilde B."/>
            <person name="Roberto B."/>
            <person name="Veronica D.S."/>
            <person name="Fabio R."/>
            <person name="Monica P."/>
            <person name="Olivier J."/>
            <person name="Enrico T."/>
            <person name="Nicola S."/>
        </authorList>
    </citation>
    <scope>NUCLEOTIDE SEQUENCE [LARGE SCALE GENOMIC DNA]</scope>
    <source>
        <strain evidence="2 3">DSM 44572</strain>
    </source>
</reference>
<gene>
    <name evidence="2" type="ORF">AWC19_14340</name>
</gene>
<dbReference type="STRING" id="153971.AWC19_14340"/>
<evidence type="ECO:0000313" key="3">
    <source>
        <dbReference type="Proteomes" id="UP000193529"/>
    </source>
</evidence>